<dbReference type="InterPro" id="IPR051531">
    <property type="entry name" value="N-acetyltransferase"/>
</dbReference>
<keyword evidence="2" id="KW-0808">Transferase</keyword>
<dbReference type="InterPro" id="IPR000182">
    <property type="entry name" value="GNAT_dom"/>
</dbReference>
<evidence type="ECO:0000313" key="3">
    <source>
        <dbReference type="EMBL" id="TDR36042.1"/>
    </source>
</evidence>
<dbReference type="EMBL" id="SNZG01000027">
    <property type="protein sequence ID" value="TDR36042.1"/>
    <property type="molecule type" value="Genomic_DNA"/>
</dbReference>
<proteinExistence type="predicted"/>
<dbReference type="GO" id="GO:0016747">
    <property type="term" value="F:acyltransferase activity, transferring groups other than amino-acyl groups"/>
    <property type="evidence" value="ECO:0007669"/>
    <property type="project" value="InterPro"/>
</dbReference>
<gene>
    <name evidence="2" type="primary">ydaF_2</name>
    <name evidence="3" type="ORF">DFR61_12741</name>
    <name evidence="2" type="ORF">NCTC10597_01115</name>
</gene>
<dbReference type="InterPro" id="IPR016181">
    <property type="entry name" value="Acyl_CoA_acyltransferase"/>
</dbReference>
<feature type="domain" description="N-acetyltransferase" evidence="1">
    <location>
        <begin position="7"/>
        <end position="140"/>
    </location>
</feature>
<dbReference type="Proteomes" id="UP000294641">
    <property type="component" value="Unassembled WGS sequence"/>
</dbReference>
<accession>A0A8B4Q9Q2</accession>
<protein>
    <submittedName>
        <fullName evidence="2">Ribosomal N-acetyltransferase YdaF</fullName>
        <ecNumber evidence="2">2.3.1.-</ecNumber>
    </submittedName>
    <submittedName>
        <fullName evidence="3">RimJ/RimL family protein N-acetyltransferase</fullName>
    </submittedName>
</protein>
<evidence type="ECO:0000259" key="1">
    <source>
        <dbReference type="Pfam" id="PF13302"/>
    </source>
</evidence>
<keyword evidence="2" id="KW-0012">Acyltransferase</keyword>
<dbReference type="AlphaFoldDB" id="A0A8B4Q9Q2"/>
<dbReference type="Gene3D" id="3.40.630.30">
    <property type="match status" value="1"/>
</dbReference>
<dbReference type="EC" id="2.3.1.-" evidence="2"/>
<keyword evidence="5" id="KW-1185">Reference proteome</keyword>
<evidence type="ECO:0000313" key="2">
    <source>
        <dbReference type="EMBL" id="STX09440.1"/>
    </source>
</evidence>
<reference evidence="3 5" key="2">
    <citation type="submission" date="2019-03" db="EMBL/GenBank/DDBJ databases">
        <title>Genomic Encyclopedia of Type Strains, Phase IV (KMG-IV): sequencing the most valuable type-strain genomes for metagenomic binning, comparative biology and taxonomic classification.</title>
        <authorList>
            <person name="Goeker M."/>
        </authorList>
    </citation>
    <scope>NUCLEOTIDE SEQUENCE [LARGE SCALE GENOMIC DNA]</scope>
    <source>
        <strain evidence="3 5">DSM 20580</strain>
    </source>
</reference>
<evidence type="ECO:0000313" key="4">
    <source>
        <dbReference type="Proteomes" id="UP000254330"/>
    </source>
</evidence>
<dbReference type="PANTHER" id="PTHR43792">
    <property type="entry name" value="GNAT FAMILY, PUTATIVE (AFU_ORTHOLOGUE AFUA_3G00765)-RELATED-RELATED"/>
    <property type="match status" value="1"/>
</dbReference>
<dbReference type="EMBL" id="UGNP01000001">
    <property type="protein sequence ID" value="STX09440.1"/>
    <property type="molecule type" value="Genomic_DNA"/>
</dbReference>
<comment type="caution">
    <text evidence="2">The sequence shown here is derived from an EMBL/GenBank/DDBJ whole genome shotgun (WGS) entry which is preliminary data.</text>
</comment>
<dbReference type="Proteomes" id="UP000254330">
    <property type="component" value="Unassembled WGS sequence"/>
</dbReference>
<dbReference type="SUPFAM" id="SSF55729">
    <property type="entry name" value="Acyl-CoA N-acyltransferases (Nat)"/>
    <property type="match status" value="1"/>
</dbReference>
<reference evidence="2 4" key="1">
    <citation type="submission" date="2018-06" db="EMBL/GenBank/DDBJ databases">
        <authorList>
            <consortium name="Pathogen Informatics"/>
            <person name="Doyle S."/>
        </authorList>
    </citation>
    <scope>NUCLEOTIDE SEQUENCE [LARGE SCALE GENOMIC DNA]</scope>
    <source>
        <strain evidence="2 4">NCTC10597</strain>
    </source>
</reference>
<dbReference type="Pfam" id="PF13302">
    <property type="entry name" value="Acetyltransf_3"/>
    <property type="match status" value="1"/>
</dbReference>
<evidence type="ECO:0000313" key="5">
    <source>
        <dbReference type="Proteomes" id="UP000294641"/>
    </source>
</evidence>
<sequence>MRKIYLQPHDIFYAEQMSTLLSDPEVRGPLGLSENETSIAVMMDFIREMQLEEMMGNHYSRMIMNEDFELIGVITLHNIDQLHKSSHISTWIGSAHWGKGYNQLAKEKMLYTAFETLQLHHIFAGARVENFRSRKAQRKLPYMTINTMNYPQELIRLENREHAFCILNVVERKDFLNWCYQKIAI</sequence>
<dbReference type="PANTHER" id="PTHR43792:SF1">
    <property type="entry name" value="N-ACETYLTRANSFERASE DOMAIN-CONTAINING PROTEIN"/>
    <property type="match status" value="1"/>
</dbReference>
<name>A0A8B4Q9Q2_9BACL</name>
<dbReference type="RefSeq" id="WP_109350233.1">
    <property type="nucleotide sequence ID" value="NZ_BJUE01000021.1"/>
</dbReference>
<organism evidence="2 4">
    <name type="scientific">Kurthia zopfii</name>
    <dbReference type="NCBI Taxonomy" id="1650"/>
    <lineage>
        <taxon>Bacteria</taxon>
        <taxon>Bacillati</taxon>
        <taxon>Bacillota</taxon>
        <taxon>Bacilli</taxon>
        <taxon>Bacillales</taxon>
        <taxon>Caryophanaceae</taxon>
        <taxon>Kurthia</taxon>
    </lineage>
</organism>
<dbReference type="OrthoDB" id="2352097at2"/>